<evidence type="ECO:0000313" key="4">
    <source>
        <dbReference type="Proteomes" id="UP000007148"/>
    </source>
</evidence>
<protein>
    <recommendedName>
        <fullName evidence="2">Thiamine-binding protein domain-containing protein</fullName>
    </recommendedName>
</protein>
<dbReference type="Pfam" id="PF01910">
    <property type="entry name" value="Thiamine_BP"/>
    <property type="match status" value="1"/>
</dbReference>
<dbReference type="InParanoid" id="G4TGY8"/>
<accession>G4TGY8</accession>
<gene>
    <name evidence="3" type="ORF">PIIN_04519</name>
</gene>
<dbReference type="NCBIfam" id="TIGR00106">
    <property type="entry name" value="MTH1187 family thiamine-binding protein"/>
    <property type="match status" value="1"/>
</dbReference>
<organism evidence="3 4">
    <name type="scientific">Serendipita indica (strain DSM 11827)</name>
    <name type="common">Root endophyte fungus</name>
    <name type="synonym">Piriformospora indica</name>
    <dbReference type="NCBI Taxonomy" id="1109443"/>
    <lineage>
        <taxon>Eukaryota</taxon>
        <taxon>Fungi</taxon>
        <taxon>Dikarya</taxon>
        <taxon>Basidiomycota</taxon>
        <taxon>Agaricomycotina</taxon>
        <taxon>Agaricomycetes</taxon>
        <taxon>Sebacinales</taxon>
        <taxon>Serendipitaceae</taxon>
        <taxon>Serendipita</taxon>
    </lineage>
</organism>
<feature type="domain" description="Thiamine-binding protein" evidence="2">
    <location>
        <begin position="9"/>
        <end position="88"/>
    </location>
</feature>
<dbReference type="Gene3D" id="3.30.70.930">
    <property type="match status" value="1"/>
</dbReference>
<dbReference type="GO" id="GO:0005829">
    <property type="term" value="C:cytosol"/>
    <property type="evidence" value="ECO:0007669"/>
    <property type="project" value="TreeGrafter"/>
</dbReference>
<evidence type="ECO:0000256" key="1">
    <source>
        <dbReference type="ARBA" id="ARBA00010272"/>
    </source>
</evidence>
<comment type="caution">
    <text evidence="3">The sequence shown here is derived from an EMBL/GenBank/DDBJ whole genome shotgun (WGS) entry which is preliminary data.</text>
</comment>
<dbReference type="OrthoDB" id="5587367at2759"/>
<proteinExistence type="inferred from homology"/>
<reference evidence="3 4" key="1">
    <citation type="journal article" date="2011" name="PLoS Pathog.">
        <title>Endophytic Life Strategies Decoded by Genome and Transcriptome Analyses of the Mutualistic Root Symbiont Piriformospora indica.</title>
        <authorList>
            <person name="Zuccaro A."/>
            <person name="Lahrmann U."/>
            <person name="Guldener U."/>
            <person name="Langen G."/>
            <person name="Pfiffi S."/>
            <person name="Biedenkopf D."/>
            <person name="Wong P."/>
            <person name="Samans B."/>
            <person name="Grimm C."/>
            <person name="Basiewicz M."/>
            <person name="Murat C."/>
            <person name="Martin F."/>
            <person name="Kogel K.H."/>
        </authorList>
    </citation>
    <scope>NUCLEOTIDE SEQUENCE [LARGE SCALE GENOMIC DNA]</scope>
    <source>
        <strain evidence="3 4">DSM 11827</strain>
    </source>
</reference>
<evidence type="ECO:0000259" key="2">
    <source>
        <dbReference type="Pfam" id="PF01910"/>
    </source>
</evidence>
<evidence type="ECO:0000313" key="3">
    <source>
        <dbReference type="EMBL" id="CCA70582.1"/>
    </source>
</evidence>
<dbReference type="PANTHER" id="PTHR33777">
    <property type="entry name" value="UPF0045 PROTEIN ECM15"/>
    <property type="match status" value="1"/>
</dbReference>
<dbReference type="InterPro" id="IPR029756">
    <property type="entry name" value="MTH1187/YkoF-like"/>
</dbReference>
<dbReference type="Proteomes" id="UP000007148">
    <property type="component" value="Unassembled WGS sequence"/>
</dbReference>
<dbReference type="SUPFAM" id="SSF89957">
    <property type="entry name" value="MTH1187/YkoF-like"/>
    <property type="match status" value="1"/>
</dbReference>
<dbReference type="eggNOG" id="ENOG502S45I">
    <property type="taxonomic scope" value="Eukaryota"/>
</dbReference>
<dbReference type="AlphaFoldDB" id="G4TGY8"/>
<name>G4TGY8_SERID</name>
<dbReference type="EMBL" id="CAFZ01000087">
    <property type="protein sequence ID" value="CCA70582.1"/>
    <property type="molecule type" value="Genomic_DNA"/>
</dbReference>
<comment type="similarity">
    <text evidence="1">Belongs to the UPF0045 family.</text>
</comment>
<dbReference type="HOGENOM" id="CLU_137479_0_1_1"/>
<dbReference type="OMA" id="KYKMHGY"/>
<sequence>MSEDLYAAADFCLIPMGVEASVGPYIAKCHQVLEKSGLKFTMHGYGTNIEGPWTEVCKAIQDCHKAVHEQGAPRIATDIRIGTRTDRDAVPGTVNDGKLARVQQLLKEGEGVSQE</sequence>
<keyword evidence="4" id="KW-1185">Reference proteome</keyword>
<dbReference type="PANTHER" id="PTHR33777:SF1">
    <property type="entry name" value="UPF0045 PROTEIN ECM15"/>
    <property type="match status" value="1"/>
</dbReference>
<dbReference type="InterPro" id="IPR051614">
    <property type="entry name" value="UPF0045_domain"/>
</dbReference>
<dbReference type="InterPro" id="IPR002767">
    <property type="entry name" value="Thiamine_BP"/>
</dbReference>